<dbReference type="EMBL" id="CAJOBF010001541">
    <property type="protein sequence ID" value="CAF3961276.1"/>
    <property type="molecule type" value="Genomic_DNA"/>
</dbReference>
<organism evidence="5 7">
    <name type="scientific">Rotaria magnacalcarata</name>
    <dbReference type="NCBI Taxonomy" id="392030"/>
    <lineage>
        <taxon>Eukaryota</taxon>
        <taxon>Metazoa</taxon>
        <taxon>Spiralia</taxon>
        <taxon>Gnathifera</taxon>
        <taxon>Rotifera</taxon>
        <taxon>Eurotatoria</taxon>
        <taxon>Bdelloidea</taxon>
        <taxon>Philodinida</taxon>
        <taxon>Philodinidae</taxon>
        <taxon>Rotaria</taxon>
    </lineage>
</organism>
<feature type="domain" description="PPC" evidence="1">
    <location>
        <begin position="27"/>
        <end position="153"/>
    </location>
</feature>
<evidence type="ECO:0000313" key="2">
    <source>
        <dbReference type="EMBL" id="CAF1430163.1"/>
    </source>
</evidence>
<dbReference type="AlphaFoldDB" id="A0A819LG54"/>
<dbReference type="EMBL" id="CAJNOV010010937">
    <property type="protein sequence ID" value="CAF1430163.1"/>
    <property type="molecule type" value="Genomic_DNA"/>
</dbReference>
<dbReference type="EMBL" id="CAJOBH010000676">
    <property type="protein sequence ID" value="CAF3810016.1"/>
    <property type="molecule type" value="Genomic_DNA"/>
</dbReference>
<reference evidence="5" key="1">
    <citation type="submission" date="2021-02" db="EMBL/GenBank/DDBJ databases">
        <authorList>
            <person name="Nowell W R."/>
        </authorList>
    </citation>
    <scope>NUCLEOTIDE SEQUENCE</scope>
</reference>
<protein>
    <recommendedName>
        <fullName evidence="1">PPC domain-containing protein</fullName>
    </recommendedName>
</protein>
<dbReference type="Proteomes" id="UP000663855">
    <property type="component" value="Unassembled WGS sequence"/>
</dbReference>
<gene>
    <name evidence="3" type="ORF">BYL167_LOCUS3481</name>
    <name evidence="2" type="ORF">CJN711_LOCUS23521</name>
    <name evidence="6" type="ORF">OVN521_LOCUS15413</name>
    <name evidence="4" type="ORF">SMN809_LOCUS5885</name>
    <name evidence="5" type="ORF">UXM345_LOCUS13933</name>
</gene>
<name>A0A819LG54_9BILA</name>
<dbReference type="InterPro" id="IPR005175">
    <property type="entry name" value="PPC_dom"/>
</dbReference>
<evidence type="ECO:0000313" key="5">
    <source>
        <dbReference type="EMBL" id="CAF3961276.1"/>
    </source>
</evidence>
<evidence type="ECO:0000313" key="4">
    <source>
        <dbReference type="EMBL" id="CAF3886421.1"/>
    </source>
</evidence>
<comment type="caution">
    <text evidence="5">The sequence shown here is derived from an EMBL/GenBank/DDBJ whole genome shotgun (WGS) entry which is preliminary data.</text>
</comment>
<dbReference type="Pfam" id="PF03479">
    <property type="entry name" value="PCC"/>
    <property type="match status" value="1"/>
</dbReference>
<dbReference type="PANTHER" id="PTHR34988">
    <property type="entry name" value="PROTEIN, PUTATIVE-RELATED"/>
    <property type="match status" value="1"/>
</dbReference>
<dbReference type="PROSITE" id="PS51742">
    <property type="entry name" value="PPC"/>
    <property type="match status" value="1"/>
</dbReference>
<accession>A0A819LG54</accession>
<dbReference type="EMBL" id="CAJOBI010001531">
    <property type="protein sequence ID" value="CAF3886421.1"/>
    <property type="molecule type" value="Genomic_DNA"/>
</dbReference>
<evidence type="ECO:0000313" key="3">
    <source>
        <dbReference type="EMBL" id="CAF3810016.1"/>
    </source>
</evidence>
<dbReference type="Proteomes" id="UP000663866">
    <property type="component" value="Unassembled WGS sequence"/>
</dbReference>
<dbReference type="Proteomes" id="UP000681967">
    <property type="component" value="Unassembled WGS sequence"/>
</dbReference>
<dbReference type="Gene3D" id="3.30.1330.80">
    <property type="entry name" value="Hypothetical protein, similar to alpha- acetolactate decarboxylase, domain 2"/>
    <property type="match status" value="1"/>
</dbReference>
<dbReference type="EMBL" id="CAJOBG010002448">
    <property type="protein sequence ID" value="CAF4007428.1"/>
    <property type="molecule type" value="Genomic_DNA"/>
</dbReference>
<evidence type="ECO:0000313" key="7">
    <source>
        <dbReference type="Proteomes" id="UP000663842"/>
    </source>
</evidence>
<keyword evidence="8" id="KW-1185">Reference proteome</keyword>
<dbReference type="Proteomes" id="UP000663842">
    <property type="component" value="Unassembled WGS sequence"/>
</dbReference>
<evidence type="ECO:0000259" key="1">
    <source>
        <dbReference type="PROSITE" id="PS51742"/>
    </source>
</evidence>
<dbReference type="CDD" id="cd11378">
    <property type="entry name" value="DUF296"/>
    <property type="match status" value="1"/>
</dbReference>
<dbReference type="SUPFAM" id="SSF117856">
    <property type="entry name" value="AF0104/ALDC/Ptd012-like"/>
    <property type="match status" value="1"/>
</dbReference>
<sequence>MNTVSNMLARKNMIKSEKRNCRQTTASTCLRCYPLRFGPGVELISTILELMEDVVIQSLFILTCVGTLSQCSLNSCQLTKKEYEIVSLSGTLDKESHNIMGSFADPQTGTLIGGRIRSVTVHTTCELMLVVLLDCIFFREFDSRTGEKKLKKKIINFSIKV</sequence>
<dbReference type="Proteomes" id="UP000676336">
    <property type="component" value="Unassembled WGS sequence"/>
</dbReference>
<evidence type="ECO:0000313" key="8">
    <source>
        <dbReference type="Proteomes" id="UP000663866"/>
    </source>
</evidence>
<proteinExistence type="predicted"/>
<evidence type="ECO:0000313" key="6">
    <source>
        <dbReference type="EMBL" id="CAF4007428.1"/>
    </source>
</evidence>
<dbReference type="PANTHER" id="PTHR34988:SF1">
    <property type="entry name" value="DNA-BINDING PROTEIN"/>
    <property type="match status" value="1"/>
</dbReference>